<reference evidence="1" key="1">
    <citation type="journal article" date="2021" name="PeerJ">
        <title>Extensive microbial diversity within the chicken gut microbiome revealed by metagenomics and culture.</title>
        <authorList>
            <person name="Gilroy R."/>
            <person name="Ravi A."/>
            <person name="Getino M."/>
            <person name="Pursley I."/>
            <person name="Horton D.L."/>
            <person name="Alikhan N.F."/>
            <person name="Baker D."/>
            <person name="Gharbi K."/>
            <person name="Hall N."/>
            <person name="Watson M."/>
            <person name="Adriaenssens E.M."/>
            <person name="Foster-Nyarko E."/>
            <person name="Jarju S."/>
            <person name="Secka A."/>
            <person name="Antonio M."/>
            <person name="Oren A."/>
            <person name="Chaudhuri R.R."/>
            <person name="La Ragione R."/>
            <person name="Hildebrand F."/>
            <person name="Pallen M.J."/>
        </authorList>
    </citation>
    <scope>NUCLEOTIDE SEQUENCE</scope>
    <source>
        <strain evidence="1">CHK118-2852</strain>
    </source>
</reference>
<name>A0A9D2GW83_9BACE</name>
<sequence length="116" mass="13436">MSGAQAQFNLLDTIPVCAGDVRTEWEGEYAVLILPRFRKAWMQRWLLPKSLSPYVRMQLEEHGTAVWRLIDGKRTVREIVGLLVSHFEGDETYPSRVAAYLMQLQKDGFIRLLARE</sequence>
<proteinExistence type="predicted"/>
<evidence type="ECO:0000313" key="2">
    <source>
        <dbReference type="Proteomes" id="UP000824108"/>
    </source>
</evidence>
<dbReference type="InterPro" id="IPR041881">
    <property type="entry name" value="PqqD_sf"/>
</dbReference>
<evidence type="ECO:0000313" key="1">
    <source>
        <dbReference type="EMBL" id="HIZ91137.1"/>
    </source>
</evidence>
<dbReference type="Gene3D" id="1.10.10.1150">
    <property type="entry name" value="Coenzyme PQQ synthesis protein D (PqqD)"/>
    <property type="match status" value="1"/>
</dbReference>
<gene>
    <name evidence="1" type="ORF">H9807_03305</name>
</gene>
<dbReference type="Proteomes" id="UP000824108">
    <property type="component" value="Unassembled WGS sequence"/>
</dbReference>
<dbReference type="AlphaFoldDB" id="A0A9D2GW83"/>
<reference evidence="1" key="2">
    <citation type="submission" date="2021-04" db="EMBL/GenBank/DDBJ databases">
        <authorList>
            <person name="Gilroy R."/>
        </authorList>
    </citation>
    <scope>NUCLEOTIDE SEQUENCE</scope>
    <source>
        <strain evidence="1">CHK118-2852</strain>
    </source>
</reference>
<comment type="caution">
    <text evidence="1">The sequence shown here is derived from an EMBL/GenBank/DDBJ whole genome shotgun (WGS) entry which is preliminary data.</text>
</comment>
<dbReference type="EMBL" id="DXAV01000028">
    <property type="protein sequence ID" value="HIZ91137.1"/>
    <property type="molecule type" value="Genomic_DNA"/>
</dbReference>
<dbReference type="InterPro" id="IPR008792">
    <property type="entry name" value="PQQD"/>
</dbReference>
<accession>A0A9D2GW83</accession>
<dbReference type="Pfam" id="PF05402">
    <property type="entry name" value="PqqD"/>
    <property type="match status" value="1"/>
</dbReference>
<protein>
    <submittedName>
        <fullName evidence="1">PqqD family protein</fullName>
    </submittedName>
</protein>
<organism evidence="1 2">
    <name type="scientific">Candidatus Bacteroides merdavium</name>
    <dbReference type="NCBI Taxonomy" id="2838472"/>
    <lineage>
        <taxon>Bacteria</taxon>
        <taxon>Pseudomonadati</taxon>
        <taxon>Bacteroidota</taxon>
        <taxon>Bacteroidia</taxon>
        <taxon>Bacteroidales</taxon>
        <taxon>Bacteroidaceae</taxon>
        <taxon>Bacteroides</taxon>
    </lineage>
</organism>